<accession>A0A8T1V8P3</accession>
<gene>
    <name evidence="1" type="ORF">PHYPSEUDO_011169</name>
</gene>
<dbReference type="AlphaFoldDB" id="A0A8T1V8P3"/>
<comment type="caution">
    <text evidence="1">The sequence shown here is derived from an EMBL/GenBank/DDBJ whole genome shotgun (WGS) entry which is preliminary data.</text>
</comment>
<keyword evidence="2" id="KW-1185">Reference proteome</keyword>
<proteinExistence type="predicted"/>
<protein>
    <submittedName>
        <fullName evidence="1">Uncharacterized protein</fullName>
    </submittedName>
</protein>
<reference evidence="1" key="1">
    <citation type="submission" date="2021-02" db="EMBL/GenBank/DDBJ databases">
        <authorList>
            <person name="Palmer J.M."/>
        </authorList>
    </citation>
    <scope>NUCLEOTIDE SEQUENCE</scope>
    <source>
        <strain evidence="1">SCRP734</strain>
    </source>
</reference>
<dbReference type="EMBL" id="JAGDFM010000495">
    <property type="protein sequence ID" value="KAG7377667.1"/>
    <property type="molecule type" value="Genomic_DNA"/>
</dbReference>
<sequence length="106" mass="11715">MDTLTFCSENCLNNCIRIKLDPNPALQMTDSTYKDYKKAVKTSKAGTMRDTNTPSFPLMSAFHRDAVRPQFFREDKFYVCVPTSISTWVCPGADGGGDYGAVGCPT</sequence>
<evidence type="ECO:0000313" key="1">
    <source>
        <dbReference type="EMBL" id="KAG7377667.1"/>
    </source>
</evidence>
<dbReference type="Proteomes" id="UP000694044">
    <property type="component" value="Unassembled WGS sequence"/>
</dbReference>
<evidence type="ECO:0000313" key="2">
    <source>
        <dbReference type="Proteomes" id="UP000694044"/>
    </source>
</evidence>
<name>A0A8T1V8P3_9STRA</name>
<organism evidence="1 2">
    <name type="scientific">Phytophthora pseudosyringae</name>
    <dbReference type="NCBI Taxonomy" id="221518"/>
    <lineage>
        <taxon>Eukaryota</taxon>
        <taxon>Sar</taxon>
        <taxon>Stramenopiles</taxon>
        <taxon>Oomycota</taxon>
        <taxon>Peronosporomycetes</taxon>
        <taxon>Peronosporales</taxon>
        <taxon>Peronosporaceae</taxon>
        <taxon>Phytophthora</taxon>
    </lineage>
</organism>